<keyword evidence="8" id="KW-1003">Cell membrane</keyword>
<dbReference type="GO" id="GO:0005886">
    <property type="term" value="C:plasma membrane"/>
    <property type="evidence" value="ECO:0007669"/>
    <property type="project" value="UniProtKB-SubCell"/>
</dbReference>
<evidence type="ECO:0000256" key="8">
    <source>
        <dbReference type="RuleBase" id="RU365103"/>
    </source>
</evidence>
<feature type="domain" description="3-deoxy-D-manno-octulosonic-acid transferase N-terminal" evidence="9">
    <location>
        <begin position="26"/>
        <end position="189"/>
    </location>
</feature>
<dbReference type="InterPro" id="IPR039901">
    <property type="entry name" value="Kdotransferase"/>
</dbReference>
<dbReference type="InterPro" id="IPR007507">
    <property type="entry name" value="Glycos_transf_N"/>
</dbReference>
<evidence type="ECO:0000256" key="7">
    <source>
        <dbReference type="ARBA" id="ARBA00049183"/>
    </source>
</evidence>
<comment type="similarity">
    <text evidence="8">Belongs to the glycosyltransferase group 1 family.</text>
</comment>
<dbReference type="EC" id="2.4.99.12" evidence="3 8"/>
<accession>A0A1G7W332</accession>
<dbReference type="SUPFAM" id="SSF53756">
    <property type="entry name" value="UDP-Glycosyltransferase/glycogen phosphorylase"/>
    <property type="match status" value="1"/>
</dbReference>
<evidence type="ECO:0000256" key="2">
    <source>
        <dbReference type="ARBA" id="ARBA00004713"/>
    </source>
</evidence>
<proteinExistence type="inferred from homology"/>
<comment type="function">
    <text evidence="1 8">Involved in lipopolysaccharide (LPS) biosynthesis. Catalyzes the transfer of 3-deoxy-D-manno-octulosonate (Kdo) residue(s) from CMP-Kdo to lipid IV(A), the tetraacyldisaccharide-1,4'-bisphosphate precursor of lipid A.</text>
</comment>
<name>A0A1G7W332_9RHOB</name>
<dbReference type="AlphaFoldDB" id="A0A1G7W332"/>
<evidence type="ECO:0000313" key="10">
    <source>
        <dbReference type="EMBL" id="SDG66278.1"/>
    </source>
</evidence>
<dbReference type="EMBL" id="FNBP01000010">
    <property type="protein sequence ID" value="SDG66278.1"/>
    <property type="molecule type" value="Genomic_DNA"/>
</dbReference>
<dbReference type="Gene3D" id="3.40.50.2000">
    <property type="entry name" value="Glycogen Phosphorylase B"/>
    <property type="match status" value="1"/>
</dbReference>
<sequence>MAPRSLGLTAYRALVRRGGAEPAASYPTRPNGELVWLHAAEPGNALAVLDLAKRLMTMRDRLSVVITLPERAAPSDPPPCTADNIFITRVPGEHPDNVDAFLSHWQPNFCIWTWGGLRPNLVLDTAERRCPMVMIDADTAGFDGRRDRWLPDLTRRLLGSFELTLARSDAALRRLVQLGLPRERGEVTSPLLAGGQALNCADSDLVDMSAALGGRPVWYANQILPEEISVVLGAHRQALRLSHRLLLILHTHDYATAEEALERAKARGFNAIRWGEDPYPDETTQVMVADDPGDRGLFFRVAPVSFLGSSLVAGHGGCDPFEAAALGSAVLYGPKVRHYLPSYGRLANAGAARIVNDAGALGNAVSRLIAPDQAAAMAHAGWDVISEGAALADRVIDHVQDRLDDLAGAA</sequence>
<protein>
    <recommendedName>
        <fullName evidence="4 8">3-deoxy-D-manno-octulosonic acid transferase</fullName>
        <shortName evidence="8">Kdo transferase</shortName>
        <ecNumber evidence="3 8">2.4.99.12</ecNumber>
    </recommendedName>
    <alternativeName>
        <fullName evidence="6 8">Lipid IV(A) 3-deoxy-D-manno-octulosonic acid transferase</fullName>
    </alternativeName>
</protein>
<evidence type="ECO:0000256" key="5">
    <source>
        <dbReference type="ARBA" id="ARBA00022679"/>
    </source>
</evidence>
<keyword evidence="11" id="KW-1185">Reference proteome</keyword>
<dbReference type="InterPro" id="IPR038107">
    <property type="entry name" value="Glycos_transf_N_sf"/>
</dbReference>
<evidence type="ECO:0000256" key="1">
    <source>
        <dbReference type="ARBA" id="ARBA00003394"/>
    </source>
</evidence>
<evidence type="ECO:0000256" key="3">
    <source>
        <dbReference type="ARBA" id="ARBA00012621"/>
    </source>
</evidence>
<dbReference type="UniPathway" id="UPA00958"/>
<comment type="pathway">
    <text evidence="2 8">Bacterial outer membrane biogenesis; LPS core biosynthesis.</text>
</comment>
<evidence type="ECO:0000259" key="9">
    <source>
        <dbReference type="Pfam" id="PF04413"/>
    </source>
</evidence>
<evidence type="ECO:0000256" key="4">
    <source>
        <dbReference type="ARBA" id="ARBA00019077"/>
    </source>
</evidence>
<dbReference type="PANTHER" id="PTHR42755">
    <property type="entry name" value="3-DEOXY-MANNO-OCTULOSONATE CYTIDYLYLTRANSFERASE"/>
    <property type="match status" value="1"/>
</dbReference>
<dbReference type="STRING" id="218672.SAMN04489759_11040"/>
<reference evidence="11" key="1">
    <citation type="submission" date="2016-10" db="EMBL/GenBank/DDBJ databases">
        <authorList>
            <person name="Varghese N."/>
            <person name="Submissions S."/>
        </authorList>
    </citation>
    <scope>NUCLEOTIDE SEQUENCE [LARGE SCALE GENOMIC DNA]</scope>
    <source>
        <strain evidence="11">DSM 16477</strain>
    </source>
</reference>
<comment type="subcellular location">
    <subcellularLocation>
        <location evidence="8">Cell membrane</location>
    </subcellularLocation>
</comment>
<comment type="catalytic activity">
    <reaction evidence="7 8">
        <text>lipid IVA (E. coli) + CMP-3-deoxy-beta-D-manno-octulosonate = alpha-Kdo-(2-&gt;6)-lipid IVA (E. coli) + CMP + H(+)</text>
        <dbReference type="Rhea" id="RHEA:28066"/>
        <dbReference type="ChEBI" id="CHEBI:15378"/>
        <dbReference type="ChEBI" id="CHEBI:58603"/>
        <dbReference type="ChEBI" id="CHEBI:60364"/>
        <dbReference type="ChEBI" id="CHEBI:60377"/>
        <dbReference type="ChEBI" id="CHEBI:85987"/>
        <dbReference type="EC" id="2.4.99.12"/>
    </reaction>
</comment>
<dbReference type="GO" id="GO:0009244">
    <property type="term" value="P:lipopolysaccharide core region biosynthetic process"/>
    <property type="evidence" value="ECO:0007669"/>
    <property type="project" value="UniProtKB-UniRule"/>
</dbReference>
<dbReference type="OrthoDB" id="9789797at2"/>
<gene>
    <name evidence="10" type="ORF">SAMN04489759_11040</name>
</gene>
<dbReference type="Gene3D" id="3.40.50.11720">
    <property type="entry name" value="3-Deoxy-D-manno-octulosonic-acid transferase, N-terminal domain"/>
    <property type="match status" value="1"/>
</dbReference>
<organism evidence="10 11">
    <name type="scientific">Sulfitobacter delicatus</name>
    <dbReference type="NCBI Taxonomy" id="218672"/>
    <lineage>
        <taxon>Bacteria</taxon>
        <taxon>Pseudomonadati</taxon>
        <taxon>Pseudomonadota</taxon>
        <taxon>Alphaproteobacteria</taxon>
        <taxon>Rhodobacterales</taxon>
        <taxon>Roseobacteraceae</taxon>
        <taxon>Sulfitobacter</taxon>
    </lineage>
</organism>
<dbReference type="GO" id="GO:0043842">
    <property type="term" value="F:Kdo transferase activity"/>
    <property type="evidence" value="ECO:0007669"/>
    <property type="project" value="UniProtKB-EC"/>
</dbReference>
<keyword evidence="8" id="KW-0472">Membrane</keyword>
<dbReference type="Pfam" id="PF04413">
    <property type="entry name" value="Glycos_transf_N"/>
    <property type="match status" value="1"/>
</dbReference>
<evidence type="ECO:0000313" key="11">
    <source>
        <dbReference type="Proteomes" id="UP000199399"/>
    </source>
</evidence>
<keyword evidence="5 8" id="KW-0808">Transferase</keyword>
<dbReference type="Proteomes" id="UP000199399">
    <property type="component" value="Unassembled WGS sequence"/>
</dbReference>
<dbReference type="GO" id="GO:0009245">
    <property type="term" value="P:lipid A biosynthetic process"/>
    <property type="evidence" value="ECO:0007669"/>
    <property type="project" value="TreeGrafter"/>
</dbReference>
<evidence type="ECO:0000256" key="6">
    <source>
        <dbReference type="ARBA" id="ARBA00031445"/>
    </source>
</evidence>
<dbReference type="PANTHER" id="PTHR42755:SF1">
    <property type="entry name" value="3-DEOXY-D-MANNO-OCTULOSONIC ACID TRANSFERASE, MITOCHONDRIAL-RELATED"/>
    <property type="match status" value="1"/>
</dbReference>
<dbReference type="RefSeq" id="WP_093743600.1">
    <property type="nucleotide sequence ID" value="NZ_FNBP01000010.1"/>
</dbReference>
<keyword evidence="8" id="KW-0448">Lipopolysaccharide biosynthesis</keyword>